<dbReference type="RefSeq" id="WP_008790221.1">
    <property type="nucleotide sequence ID" value="NZ_AKCB01000004.1"/>
</dbReference>
<evidence type="ECO:0000313" key="2">
    <source>
        <dbReference type="Proteomes" id="UP000003157"/>
    </source>
</evidence>
<gene>
    <name evidence="1" type="ORF">HMPREF9488_03139</name>
</gene>
<dbReference type="HOGENOM" id="CLU_1632570_0_0_9"/>
<name>E7GEJ7_9FIRM</name>
<comment type="caution">
    <text evidence="1">The sequence shown here is derived from an EMBL/GenBank/DDBJ whole genome shotgun (WGS) entry which is preliminary data.</text>
</comment>
<keyword evidence="2" id="KW-1185">Reference proteome</keyword>
<sequence length="162" mass="18219">MKYIKLIVSFLAISLLVGCTDYSYTKAKQVQNKAIVLSEPDSRMVLLQQINDALATRASIEPQIVVYLQDTVKPTTDMKSHLSDAIEVAKESINSIQIKTKEYRVVEKMKSAQENAIALMKENIEILTDMQKALDKNDFTDLTQAYTNYQNNLSKLQGIVVG</sequence>
<dbReference type="GeneID" id="78231588"/>
<dbReference type="STRING" id="100884.GCA_000269565_03851"/>
<proteinExistence type="predicted"/>
<dbReference type="Proteomes" id="UP000003157">
    <property type="component" value="Unassembled WGS sequence"/>
</dbReference>
<dbReference type="PROSITE" id="PS51257">
    <property type="entry name" value="PROKAR_LIPOPROTEIN"/>
    <property type="match status" value="1"/>
</dbReference>
<dbReference type="AlphaFoldDB" id="E7GEJ7"/>
<reference evidence="1 2" key="1">
    <citation type="submission" date="2010-12" db="EMBL/GenBank/DDBJ databases">
        <title>The Genome Sequence of Coprobacillus sp. strain 29_1.</title>
        <authorList>
            <consortium name="The Broad Institute Genome Sequencing Platform"/>
            <person name="Earl A."/>
            <person name="Ward D."/>
            <person name="Feldgarden M."/>
            <person name="Gevers D."/>
            <person name="Daigneault M."/>
            <person name="Sibley C.D."/>
            <person name="White A."/>
            <person name="Strauss J."/>
            <person name="Allen-Vercoe E."/>
            <person name="Young S.K."/>
            <person name="Zeng Q."/>
            <person name="Gargeya S."/>
            <person name="Fitzgerald M."/>
            <person name="Haas B."/>
            <person name="Abouelleil A."/>
            <person name="Alvarado L."/>
            <person name="Arachchi H.M."/>
            <person name="Berlin A."/>
            <person name="Brown A."/>
            <person name="Chapman S.B."/>
            <person name="Chen Z."/>
            <person name="Dunbar C."/>
            <person name="Freedman E."/>
            <person name="Gearin G."/>
            <person name="Gellesch M."/>
            <person name="Goldberg J."/>
            <person name="Griggs A."/>
            <person name="Gujja S."/>
            <person name="Heilman E."/>
            <person name="Heiman D."/>
            <person name="Howarth C."/>
            <person name="Larson L."/>
            <person name="Lui A."/>
            <person name="MacDonald P.J.P."/>
            <person name="Mehta T."/>
            <person name="Montmayeur A."/>
            <person name="Murphy C."/>
            <person name="Neiman D."/>
            <person name="Pearson M."/>
            <person name="Priest M."/>
            <person name="Roberts A."/>
            <person name="Saif S."/>
            <person name="Shea T."/>
            <person name="Shenoy N."/>
            <person name="Sisk P."/>
            <person name="Stolte C."/>
            <person name="Sykes S."/>
            <person name="White J."/>
            <person name="Yandava C."/>
            <person name="Nusbaum C."/>
            <person name="Birren B."/>
        </authorList>
    </citation>
    <scope>NUCLEOTIDE SEQUENCE [LARGE SCALE GENOMIC DNA]</scope>
    <source>
        <strain evidence="1 2">29_1</strain>
    </source>
</reference>
<protein>
    <recommendedName>
        <fullName evidence="3">Lipoprotein</fullName>
    </recommendedName>
</protein>
<dbReference type="EMBL" id="ADKX01000046">
    <property type="protein sequence ID" value="EFW03448.1"/>
    <property type="molecule type" value="Genomic_DNA"/>
</dbReference>
<evidence type="ECO:0008006" key="3">
    <source>
        <dbReference type="Google" id="ProtNLM"/>
    </source>
</evidence>
<accession>E7GEJ7</accession>
<evidence type="ECO:0000313" key="1">
    <source>
        <dbReference type="EMBL" id="EFW03448.1"/>
    </source>
</evidence>
<organism evidence="1 2">
    <name type="scientific">Coprobacillus cateniformis</name>
    <dbReference type="NCBI Taxonomy" id="100884"/>
    <lineage>
        <taxon>Bacteria</taxon>
        <taxon>Bacillati</taxon>
        <taxon>Bacillota</taxon>
        <taxon>Erysipelotrichia</taxon>
        <taxon>Erysipelotrichales</taxon>
        <taxon>Coprobacillaceae</taxon>
        <taxon>Coprobacillus</taxon>
    </lineage>
</organism>